<protein>
    <submittedName>
        <fullName evidence="2">Uncharacterized protein</fullName>
    </submittedName>
</protein>
<feature type="chain" id="PRO_5025393682" evidence="1">
    <location>
        <begin position="18"/>
        <end position="280"/>
    </location>
</feature>
<organism evidence="2 3">
    <name type="scientific">Streptomyces pacificus</name>
    <dbReference type="NCBI Taxonomy" id="2705029"/>
    <lineage>
        <taxon>Bacteria</taxon>
        <taxon>Bacillati</taxon>
        <taxon>Actinomycetota</taxon>
        <taxon>Actinomycetes</taxon>
        <taxon>Kitasatosporales</taxon>
        <taxon>Streptomycetaceae</taxon>
        <taxon>Streptomyces</taxon>
    </lineage>
</organism>
<dbReference type="Gene3D" id="2.170.15.10">
    <property type="entry name" value="Proaerolysin, chain A, domain 3"/>
    <property type="match status" value="1"/>
</dbReference>
<gene>
    <name evidence="2" type="ORF">SCWH03_35820</name>
</gene>
<evidence type="ECO:0000313" key="3">
    <source>
        <dbReference type="Proteomes" id="UP000484988"/>
    </source>
</evidence>
<accession>A0A6A0AZF2</accession>
<keyword evidence="1" id="KW-0732">Signal</keyword>
<reference evidence="2 3" key="1">
    <citation type="submission" date="2020-02" db="EMBL/GenBank/DDBJ databases">
        <title>Whole Genome Shotgun Sequence of Streptomyces sp. strain CWH03.</title>
        <authorList>
            <person name="Dohra H."/>
            <person name="Kodani S."/>
            <person name="Yamamura H."/>
        </authorList>
    </citation>
    <scope>NUCLEOTIDE SEQUENCE [LARGE SCALE GENOMIC DNA]</scope>
    <source>
        <strain evidence="2 3">CWH03</strain>
    </source>
</reference>
<proteinExistence type="predicted"/>
<feature type="signal peptide" evidence="1">
    <location>
        <begin position="1"/>
        <end position="17"/>
    </location>
</feature>
<sequence>MGGGMSLLLIAATPASAQTVIFPLEPLLQTQIFYSVKPSQRALVTAMIPLPNMYDTKVIAVGEPSLTTVEPLFVTKAALQNHTGIDQMLMSQPISKAITTATTVTVTTGFSSANKVSGSFKLSDAVTFGAETTNTISFAEAKAQTTSTTDTYTLPSQNIKVPAGKQACIYASLIKVQAKGNLALQTKINGKAIYHLRTTPQVSDLYDTVVKARSNGAPALPPQLSLNSSTRSLDFSGTATFLATIGTNLEAKTYLYPVEATCPDNAPATAPTAKFSVPAT</sequence>
<evidence type="ECO:0000313" key="2">
    <source>
        <dbReference type="EMBL" id="GFH37344.1"/>
    </source>
</evidence>
<dbReference type="AlphaFoldDB" id="A0A6A0AZF2"/>
<dbReference type="CDD" id="cd20223">
    <property type="entry name" value="PFM_epsilon-toxin-like"/>
    <property type="match status" value="1"/>
</dbReference>
<dbReference type="SUPFAM" id="SSF56973">
    <property type="entry name" value="Aerolisin/ETX pore-forming domain"/>
    <property type="match status" value="1"/>
</dbReference>
<dbReference type="Pfam" id="PF03318">
    <property type="entry name" value="ETX_MTX2"/>
    <property type="match status" value="1"/>
</dbReference>
<dbReference type="Proteomes" id="UP000484988">
    <property type="component" value="Unassembled WGS sequence"/>
</dbReference>
<evidence type="ECO:0000256" key="1">
    <source>
        <dbReference type="SAM" id="SignalP"/>
    </source>
</evidence>
<keyword evidence="3" id="KW-1185">Reference proteome</keyword>
<comment type="caution">
    <text evidence="2">The sequence shown here is derived from an EMBL/GenBank/DDBJ whole genome shotgun (WGS) entry which is preliminary data.</text>
</comment>
<dbReference type="EMBL" id="BLLG01000009">
    <property type="protein sequence ID" value="GFH37344.1"/>
    <property type="molecule type" value="Genomic_DNA"/>
</dbReference>
<dbReference type="InterPro" id="IPR004991">
    <property type="entry name" value="Aerolysin-like"/>
</dbReference>
<name>A0A6A0AZF2_9ACTN</name>